<dbReference type="OrthoDB" id="388177at2"/>
<dbReference type="PROSITE" id="PS51482">
    <property type="entry name" value="DEGV"/>
    <property type="match status" value="1"/>
</dbReference>
<dbReference type="EMBL" id="PSZO01000022">
    <property type="protein sequence ID" value="TCG10757.1"/>
    <property type="molecule type" value="Genomic_DNA"/>
</dbReference>
<name>A0A4R0XSQ8_9MOLU</name>
<sequence length="209" mass="23361">MNVLEGMKDSFDHILILTISSKLSSQFSNVSSLTLEDEKVTVFDTKAVSIGIELMANRAVYLAKNGQEIKSILEQLEIIRKNNMCLVIPKQLEWLVKGGRVNKKIASMANMLKIVPIIKLEDGELSKHGKGRTFEKTIMKSAKEIFNNFPKNNLNLSLVHSGNANVQEYSEKISEKFNVDVSIKMLPSSIIMHIGLGAIVLFAWSKILN</sequence>
<dbReference type="PANTHER" id="PTHR33434:SF2">
    <property type="entry name" value="FATTY ACID-BINDING PROTEIN TM_1468"/>
    <property type="match status" value="1"/>
</dbReference>
<organism evidence="3 4">
    <name type="scientific">Mycoplasma marinum</name>
    <dbReference type="NCBI Taxonomy" id="1937190"/>
    <lineage>
        <taxon>Bacteria</taxon>
        <taxon>Bacillati</taxon>
        <taxon>Mycoplasmatota</taxon>
        <taxon>Mollicutes</taxon>
        <taxon>Mycoplasmataceae</taxon>
        <taxon>Mycoplasma</taxon>
    </lineage>
</organism>
<gene>
    <name evidence="3" type="ORF">C4B24_03950</name>
</gene>
<dbReference type="InterPro" id="IPR050270">
    <property type="entry name" value="DegV_domain_contain"/>
</dbReference>
<dbReference type="NCBIfam" id="TIGR00762">
    <property type="entry name" value="DegV"/>
    <property type="match status" value="1"/>
</dbReference>
<dbReference type="SUPFAM" id="SSF82549">
    <property type="entry name" value="DAK1/DegV-like"/>
    <property type="match status" value="1"/>
</dbReference>
<dbReference type="InterPro" id="IPR003797">
    <property type="entry name" value="DegV"/>
</dbReference>
<evidence type="ECO:0000313" key="4">
    <source>
        <dbReference type="Proteomes" id="UP000294192"/>
    </source>
</evidence>
<evidence type="ECO:0000256" key="2">
    <source>
        <dbReference type="SAM" id="Phobius"/>
    </source>
</evidence>
<keyword evidence="2" id="KW-1133">Transmembrane helix</keyword>
<protein>
    <recommendedName>
        <fullName evidence="5">Fatty acid-binding protein DegV</fullName>
    </recommendedName>
</protein>
<keyword evidence="2" id="KW-0812">Transmembrane</keyword>
<proteinExistence type="predicted"/>
<keyword evidence="1" id="KW-0446">Lipid-binding</keyword>
<dbReference type="PANTHER" id="PTHR33434">
    <property type="entry name" value="DEGV DOMAIN-CONTAINING PROTEIN DR_1986-RELATED"/>
    <property type="match status" value="1"/>
</dbReference>
<accession>A0A4R0XSQ8</accession>
<dbReference type="Proteomes" id="UP000294192">
    <property type="component" value="Unassembled WGS sequence"/>
</dbReference>
<feature type="transmembrane region" description="Helical" evidence="2">
    <location>
        <begin position="185"/>
        <end position="204"/>
    </location>
</feature>
<keyword evidence="2" id="KW-0472">Membrane</keyword>
<keyword evidence="4" id="KW-1185">Reference proteome</keyword>
<comment type="caution">
    <text evidence="3">The sequence shown here is derived from an EMBL/GenBank/DDBJ whole genome shotgun (WGS) entry which is preliminary data.</text>
</comment>
<dbReference type="GO" id="GO:0008289">
    <property type="term" value="F:lipid binding"/>
    <property type="evidence" value="ECO:0007669"/>
    <property type="project" value="UniProtKB-KW"/>
</dbReference>
<evidence type="ECO:0008006" key="5">
    <source>
        <dbReference type="Google" id="ProtNLM"/>
    </source>
</evidence>
<dbReference type="Pfam" id="PF02645">
    <property type="entry name" value="DegV"/>
    <property type="match status" value="1"/>
</dbReference>
<dbReference type="Gene3D" id="3.30.1180.10">
    <property type="match status" value="1"/>
</dbReference>
<dbReference type="Gene3D" id="3.40.50.10170">
    <property type="match status" value="1"/>
</dbReference>
<dbReference type="AlphaFoldDB" id="A0A4R0XSQ8"/>
<dbReference type="InterPro" id="IPR043168">
    <property type="entry name" value="DegV_C"/>
</dbReference>
<evidence type="ECO:0000313" key="3">
    <source>
        <dbReference type="EMBL" id="TCG10757.1"/>
    </source>
</evidence>
<reference evidence="3 4" key="1">
    <citation type="submission" date="2018-02" db="EMBL/GenBank/DDBJ databases">
        <title>Mycoplasma marinum and Mycoplasma todarodis sp. nov., moderately halophilic and psychrotolerant mycoplasmas isolated from cephalopods.</title>
        <authorList>
            <person name="Viver T."/>
        </authorList>
    </citation>
    <scope>NUCLEOTIDE SEQUENCE [LARGE SCALE GENOMIC DNA]</scope>
    <source>
        <strain evidence="3 4">PE</strain>
    </source>
</reference>
<evidence type="ECO:0000256" key="1">
    <source>
        <dbReference type="ARBA" id="ARBA00023121"/>
    </source>
</evidence>